<dbReference type="SUPFAM" id="SSF53254">
    <property type="entry name" value="Phosphoglycerate mutase-like"/>
    <property type="match status" value="1"/>
</dbReference>
<dbReference type="InterPro" id="IPR029033">
    <property type="entry name" value="His_PPase_superfam"/>
</dbReference>
<dbReference type="CDD" id="cd07067">
    <property type="entry name" value="HP_PGM_like"/>
    <property type="match status" value="1"/>
</dbReference>
<accession>A0AAW1Q2V9</accession>
<keyword evidence="3" id="KW-1185">Reference proteome</keyword>
<dbReference type="SMART" id="SM00855">
    <property type="entry name" value="PGAM"/>
    <property type="match status" value="1"/>
</dbReference>
<evidence type="ECO:0000256" key="1">
    <source>
        <dbReference type="SAM" id="MobiDB-lite"/>
    </source>
</evidence>
<organism evidence="2 3">
    <name type="scientific">Symbiochloris irregularis</name>
    <dbReference type="NCBI Taxonomy" id="706552"/>
    <lineage>
        <taxon>Eukaryota</taxon>
        <taxon>Viridiplantae</taxon>
        <taxon>Chlorophyta</taxon>
        <taxon>core chlorophytes</taxon>
        <taxon>Trebouxiophyceae</taxon>
        <taxon>Trebouxiales</taxon>
        <taxon>Trebouxiaceae</taxon>
        <taxon>Symbiochloris</taxon>
    </lineage>
</organism>
<comment type="caution">
    <text evidence="2">The sequence shown here is derived from an EMBL/GenBank/DDBJ whole genome shotgun (WGS) entry which is preliminary data.</text>
</comment>
<feature type="region of interest" description="Disordered" evidence="1">
    <location>
        <begin position="212"/>
        <end position="233"/>
    </location>
</feature>
<protein>
    <recommendedName>
        <fullName evidence="4">Phosphoglycerate mutase</fullName>
    </recommendedName>
</protein>
<dbReference type="PANTHER" id="PTHR16469">
    <property type="entry name" value="UBIQUITIN-ASSOCIATED AND SH3 DOMAIN-CONTAINING BA-RELATED"/>
    <property type="match status" value="1"/>
</dbReference>
<dbReference type="EMBL" id="JALJOQ010000001">
    <property type="protein sequence ID" value="KAK9815105.1"/>
    <property type="molecule type" value="Genomic_DNA"/>
</dbReference>
<sequence length="233" mass="25677">MGSKQTLITMRHGLRQDEIDNGEWAFTAERPWDPPLSAEGRRQAAATAKALATYRLDYIVVSPFLRCLQTVAEILAGLPEPKPAVEVDCSLGEVMSTAFLAGHGPPKGQAAQAWMWQGKALTGVWKDQIGEGQVSYAEHDFANFPETYGDAHIRYTEALQRAADRHAGKNLAVVTHGEAVGKSVTRLLPYVSVYQVDHCGYTVAQRQQGKEGEWDWQLQDSKGGTTGVHWSKR</sequence>
<dbReference type="Proteomes" id="UP001465755">
    <property type="component" value="Unassembled WGS sequence"/>
</dbReference>
<proteinExistence type="predicted"/>
<dbReference type="InterPro" id="IPR051710">
    <property type="entry name" value="Phosphatase_SH3-domain"/>
</dbReference>
<gene>
    <name evidence="2" type="ORF">WJX73_007686</name>
</gene>
<reference evidence="2 3" key="1">
    <citation type="journal article" date="2024" name="Nat. Commun.">
        <title>Phylogenomics reveals the evolutionary origins of lichenization in chlorophyte algae.</title>
        <authorList>
            <person name="Puginier C."/>
            <person name="Libourel C."/>
            <person name="Otte J."/>
            <person name="Skaloud P."/>
            <person name="Haon M."/>
            <person name="Grisel S."/>
            <person name="Petersen M."/>
            <person name="Berrin J.G."/>
            <person name="Delaux P.M."/>
            <person name="Dal Grande F."/>
            <person name="Keller J."/>
        </authorList>
    </citation>
    <scope>NUCLEOTIDE SEQUENCE [LARGE SCALE GENOMIC DNA]</scope>
    <source>
        <strain evidence="2 3">SAG 2036</strain>
    </source>
</reference>
<evidence type="ECO:0000313" key="3">
    <source>
        <dbReference type="Proteomes" id="UP001465755"/>
    </source>
</evidence>
<dbReference type="Gene3D" id="3.40.50.1240">
    <property type="entry name" value="Phosphoglycerate mutase-like"/>
    <property type="match status" value="1"/>
</dbReference>
<evidence type="ECO:0000313" key="2">
    <source>
        <dbReference type="EMBL" id="KAK9815105.1"/>
    </source>
</evidence>
<dbReference type="AlphaFoldDB" id="A0AAW1Q2V9"/>
<dbReference type="Pfam" id="PF00300">
    <property type="entry name" value="His_Phos_1"/>
    <property type="match status" value="1"/>
</dbReference>
<evidence type="ECO:0008006" key="4">
    <source>
        <dbReference type="Google" id="ProtNLM"/>
    </source>
</evidence>
<dbReference type="InterPro" id="IPR013078">
    <property type="entry name" value="His_Pase_superF_clade-1"/>
</dbReference>
<dbReference type="PANTHER" id="PTHR16469:SF27">
    <property type="entry name" value="UBIQUITIN-ASSOCIATED AND SH3 DOMAIN-CONTAINING BA-RELATED"/>
    <property type="match status" value="1"/>
</dbReference>
<name>A0AAW1Q2V9_9CHLO</name>